<keyword evidence="2" id="KW-1185">Reference proteome</keyword>
<accession>R0KWB6</accession>
<dbReference type="Proteomes" id="UP000016927">
    <property type="component" value="Unassembled WGS sequence"/>
</dbReference>
<dbReference type="HOGENOM" id="CLU_2722835_0_0_1"/>
<evidence type="ECO:0000313" key="1">
    <source>
        <dbReference type="EMBL" id="EOB14502.1"/>
    </source>
</evidence>
<reference evidence="1 2" key="1">
    <citation type="journal article" date="2013" name="BMC Genomics">
        <title>Comparative genomics of parasitic silkworm microsporidia reveal an association between genome expansion and host adaptation.</title>
        <authorList>
            <person name="Pan G."/>
            <person name="Xu J."/>
            <person name="Li T."/>
            <person name="Xia Q."/>
            <person name="Liu S.L."/>
            <person name="Zhang G."/>
            <person name="Li S."/>
            <person name="Li C."/>
            <person name="Liu H."/>
            <person name="Yang L."/>
            <person name="Liu T."/>
            <person name="Zhang X."/>
            <person name="Wu Z."/>
            <person name="Fan W."/>
            <person name="Dang X."/>
            <person name="Xiang H."/>
            <person name="Tao M."/>
            <person name="Li Y."/>
            <person name="Hu J."/>
            <person name="Li Z."/>
            <person name="Lin L."/>
            <person name="Luo J."/>
            <person name="Geng L."/>
            <person name="Wang L."/>
            <person name="Long M."/>
            <person name="Wan Y."/>
            <person name="He N."/>
            <person name="Zhang Z."/>
            <person name="Lu C."/>
            <person name="Keeling P.J."/>
            <person name="Wang J."/>
            <person name="Xiang Z."/>
            <person name="Zhou Z."/>
        </authorList>
    </citation>
    <scope>NUCLEOTIDE SEQUENCE [LARGE SCALE GENOMIC DNA]</scope>
    <source>
        <strain evidence="2">CQ1 / CVCC 102059</strain>
    </source>
</reference>
<dbReference type="EMBL" id="KB908935">
    <property type="protein sequence ID" value="EOB14502.1"/>
    <property type="molecule type" value="Genomic_DNA"/>
</dbReference>
<evidence type="ECO:0000313" key="2">
    <source>
        <dbReference type="Proteomes" id="UP000016927"/>
    </source>
</evidence>
<dbReference type="OrthoDB" id="75343at2759"/>
<organism evidence="1 2">
    <name type="scientific">Nosema bombycis (strain CQ1 / CVCC 102059)</name>
    <name type="common">Microsporidian parasite</name>
    <name type="synonym">Pebrine of silkworm</name>
    <dbReference type="NCBI Taxonomy" id="578461"/>
    <lineage>
        <taxon>Eukaryota</taxon>
        <taxon>Fungi</taxon>
        <taxon>Fungi incertae sedis</taxon>
        <taxon>Microsporidia</taxon>
        <taxon>Nosematidae</taxon>
        <taxon>Nosema</taxon>
    </lineage>
</organism>
<gene>
    <name evidence="1" type="ORF">NBO_27g0057</name>
</gene>
<dbReference type="VEuPathDB" id="MicrosporidiaDB:NBO_27g0057"/>
<name>R0KWB6_NOSB1</name>
<sequence>MLTEKIKKSFQKAKPKIFKTLTNTAQGYLFGCMVGLFTTKNKPTLTEVHSSGKRLCQTLWHLHSHRINFRNR</sequence>
<protein>
    <submittedName>
        <fullName evidence="1">Translocase TIM22/17</fullName>
    </submittedName>
</protein>
<dbReference type="AlphaFoldDB" id="R0KWB6"/>
<proteinExistence type="predicted"/>